<dbReference type="PROSITE" id="PS51379">
    <property type="entry name" value="4FE4S_FER_2"/>
    <property type="match status" value="2"/>
</dbReference>
<dbReference type="RefSeq" id="WP_125126925.1">
    <property type="nucleotide sequence ID" value="NZ_CASCYM010000039.1"/>
</dbReference>
<evidence type="ECO:0000256" key="6">
    <source>
        <dbReference type="ARBA" id="ARBA00023014"/>
    </source>
</evidence>
<feature type="domain" description="4Fe-4S ferredoxin-type" evidence="7">
    <location>
        <begin position="70"/>
        <end position="99"/>
    </location>
</feature>
<dbReference type="GO" id="GO:0016625">
    <property type="term" value="F:oxidoreductase activity, acting on the aldehyde or oxo group of donors, iron-sulfur protein as acceptor"/>
    <property type="evidence" value="ECO:0007669"/>
    <property type="project" value="InterPro"/>
</dbReference>
<dbReference type="SUPFAM" id="SSF54862">
    <property type="entry name" value="4Fe-4S ferredoxins"/>
    <property type="match status" value="1"/>
</dbReference>
<dbReference type="EMBL" id="RHJS01000002">
    <property type="protein sequence ID" value="RRK31201.1"/>
    <property type="molecule type" value="Genomic_DNA"/>
</dbReference>
<dbReference type="Gene3D" id="3.30.70.20">
    <property type="match status" value="2"/>
</dbReference>
<dbReference type="InterPro" id="IPR017896">
    <property type="entry name" value="4Fe4S_Fe-S-bd"/>
</dbReference>
<evidence type="ECO:0000313" key="8">
    <source>
        <dbReference type="EMBL" id="RRK31201.1"/>
    </source>
</evidence>
<evidence type="ECO:0000256" key="2">
    <source>
        <dbReference type="ARBA" id="ARBA00022485"/>
    </source>
</evidence>
<dbReference type="GO" id="GO:0046872">
    <property type="term" value="F:metal ion binding"/>
    <property type="evidence" value="ECO:0007669"/>
    <property type="project" value="UniProtKB-KW"/>
</dbReference>
<protein>
    <submittedName>
        <fullName evidence="8">4Fe-4S dicluster domain-containing protein</fullName>
    </submittedName>
</protein>
<evidence type="ECO:0000259" key="7">
    <source>
        <dbReference type="PROSITE" id="PS51379"/>
    </source>
</evidence>
<evidence type="ECO:0000256" key="1">
    <source>
        <dbReference type="ARBA" id="ARBA00001966"/>
    </source>
</evidence>
<accession>A0A3R8JLU6</accession>
<organism evidence="8 9">
    <name type="scientific">Schaedlerella arabinosiphila</name>
    <dbReference type="NCBI Taxonomy" id="2044587"/>
    <lineage>
        <taxon>Bacteria</taxon>
        <taxon>Bacillati</taxon>
        <taxon>Bacillota</taxon>
        <taxon>Clostridia</taxon>
        <taxon>Lachnospirales</taxon>
        <taxon>Lachnospiraceae</taxon>
        <taxon>Schaedlerella</taxon>
    </lineage>
</organism>
<comment type="caution">
    <text evidence="8">The sequence shown here is derived from an EMBL/GenBank/DDBJ whole genome shotgun (WGS) entry which is preliminary data.</text>
</comment>
<dbReference type="AlphaFoldDB" id="A0A3R8JLU6"/>
<dbReference type="PANTHER" id="PTHR43724:SF1">
    <property type="entry name" value="PYRUVATE SYNTHASE SUBUNIT PORD"/>
    <property type="match status" value="1"/>
</dbReference>
<evidence type="ECO:0000313" key="9">
    <source>
        <dbReference type="Proteomes" id="UP000274920"/>
    </source>
</evidence>
<evidence type="ECO:0000256" key="3">
    <source>
        <dbReference type="ARBA" id="ARBA00022723"/>
    </source>
</evidence>
<dbReference type="Proteomes" id="UP000274920">
    <property type="component" value="Unassembled WGS sequence"/>
</dbReference>
<keyword evidence="6" id="KW-0411">Iron-sulfur</keyword>
<dbReference type="PANTHER" id="PTHR43724">
    <property type="entry name" value="PYRUVATE SYNTHASE SUBUNIT PORD"/>
    <property type="match status" value="1"/>
</dbReference>
<proteinExistence type="predicted"/>
<keyword evidence="9" id="KW-1185">Reference proteome</keyword>
<feature type="domain" description="4Fe-4S ferredoxin-type" evidence="7">
    <location>
        <begin position="40"/>
        <end position="69"/>
    </location>
</feature>
<keyword evidence="2" id="KW-0004">4Fe-4S</keyword>
<dbReference type="PROSITE" id="PS00198">
    <property type="entry name" value="4FE4S_FER_1"/>
    <property type="match status" value="1"/>
</dbReference>
<gene>
    <name evidence="8" type="ORF">EBB54_07345</name>
</gene>
<reference evidence="8" key="1">
    <citation type="submission" date="2018-10" db="EMBL/GenBank/DDBJ databases">
        <title>Schaedlerella arabinophila gen. nov. sp. nov., isolated from the mouse intestinal tract and comparative analysis with the genome of the closely related altered Schaedler flora strain ASF502.</title>
        <authorList>
            <person name="Miyake S."/>
            <person name="Soh M."/>
            <person name="Seedorf H."/>
        </authorList>
    </citation>
    <scope>NUCLEOTIDE SEQUENCE [LARGE SCALE GENOMIC DNA]</scope>
    <source>
        <strain evidence="8">DSM 106076</strain>
    </source>
</reference>
<dbReference type="InterPro" id="IPR017900">
    <property type="entry name" value="4Fe4S_Fe_S_CS"/>
</dbReference>
<dbReference type="NCBIfam" id="TIGR02179">
    <property type="entry name" value="PorD_KorD"/>
    <property type="match status" value="1"/>
</dbReference>
<comment type="cofactor">
    <cofactor evidence="1">
        <name>[4Fe-4S] cluster</name>
        <dbReference type="ChEBI" id="CHEBI:49883"/>
    </cofactor>
</comment>
<name>A0A3R8JLU6_9FIRM</name>
<evidence type="ECO:0000256" key="5">
    <source>
        <dbReference type="ARBA" id="ARBA00023004"/>
    </source>
</evidence>
<keyword evidence="4" id="KW-0677">Repeat</keyword>
<keyword evidence="5" id="KW-0408">Iron</keyword>
<sequence length="100" mass="10768">MAADISKLGVKAGWKDLTEGMVIPGAGTSREFNTGEWSTDKPEFIEEKCKQCLLCVPVCPDSCIPVADYKRGAFDYEHCKGCGICVKACPFGAITMEGVN</sequence>
<evidence type="ECO:0000256" key="4">
    <source>
        <dbReference type="ARBA" id="ARBA00022737"/>
    </source>
</evidence>
<dbReference type="Pfam" id="PF00037">
    <property type="entry name" value="Fer4"/>
    <property type="match status" value="2"/>
</dbReference>
<dbReference type="GO" id="GO:0051539">
    <property type="term" value="F:4 iron, 4 sulfur cluster binding"/>
    <property type="evidence" value="ECO:0007669"/>
    <property type="project" value="UniProtKB-KW"/>
</dbReference>
<keyword evidence="3" id="KW-0479">Metal-binding</keyword>
<dbReference type="InterPro" id="IPR011898">
    <property type="entry name" value="PorD_KorD"/>
</dbReference>